<dbReference type="PANTHER" id="PTHR33495">
    <property type="entry name" value="ANTI-SIGMA FACTOR ANTAGONIST TM_1081-RELATED-RELATED"/>
    <property type="match status" value="1"/>
</dbReference>
<reference evidence="5" key="1">
    <citation type="journal article" date="2019" name="Int. J. Syst. Evol. Microbiol.">
        <title>The Global Catalogue of Microorganisms (GCM) 10K type strain sequencing project: providing services to taxonomists for standard genome sequencing and annotation.</title>
        <authorList>
            <consortium name="The Broad Institute Genomics Platform"/>
            <consortium name="The Broad Institute Genome Sequencing Center for Infectious Disease"/>
            <person name="Wu L."/>
            <person name="Ma J."/>
        </authorList>
    </citation>
    <scope>NUCLEOTIDE SEQUENCE [LARGE SCALE GENOMIC DNA]</scope>
    <source>
        <strain evidence="5">JCM 31202</strain>
    </source>
</reference>
<keyword evidence="5" id="KW-1185">Reference proteome</keyword>
<dbReference type="Pfam" id="PF01740">
    <property type="entry name" value="STAS"/>
    <property type="match status" value="1"/>
</dbReference>
<name>A0ABW3EZ79_9ACTN</name>
<dbReference type="SUPFAM" id="SSF52091">
    <property type="entry name" value="SpoIIaa-like"/>
    <property type="match status" value="1"/>
</dbReference>
<gene>
    <name evidence="4" type="ORF">ACFQ11_35280</name>
</gene>
<dbReference type="PROSITE" id="PS50801">
    <property type="entry name" value="STAS"/>
    <property type="match status" value="1"/>
</dbReference>
<evidence type="ECO:0000256" key="2">
    <source>
        <dbReference type="RuleBase" id="RU003749"/>
    </source>
</evidence>
<sequence>MSSALDVSVVERHGAIAVLAVAGELDLNNGPLLAGAALDAAGEGHPHVVLEMSRVPFCDSSGLNALIRLYRRLRAEEGTLTLAAVPARLTRLLGMTGIDRIIPAHPDVPDAVEAVRDAARRRSDADAR</sequence>
<proteinExistence type="inferred from homology"/>
<dbReference type="PANTHER" id="PTHR33495:SF2">
    <property type="entry name" value="ANTI-SIGMA FACTOR ANTAGONIST TM_1081-RELATED"/>
    <property type="match status" value="1"/>
</dbReference>
<evidence type="ECO:0000313" key="4">
    <source>
        <dbReference type="EMBL" id="MFD0905681.1"/>
    </source>
</evidence>
<dbReference type="InterPro" id="IPR036513">
    <property type="entry name" value="STAS_dom_sf"/>
</dbReference>
<evidence type="ECO:0000259" key="3">
    <source>
        <dbReference type="PROSITE" id="PS50801"/>
    </source>
</evidence>
<dbReference type="CDD" id="cd07043">
    <property type="entry name" value="STAS_anti-anti-sigma_factors"/>
    <property type="match status" value="1"/>
</dbReference>
<dbReference type="InterPro" id="IPR003658">
    <property type="entry name" value="Anti-sigma_ant"/>
</dbReference>
<dbReference type="EMBL" id="JBHTJA010000156">
    <property type="protein sequence ID" value="MFD0905681.1"/>
    <property type="molecule type" value="Genomic_DNA"/>
</dbReference>
<dbReference type="NCBIfam" id="TIGR00377">
    <property type="entry name" value="ant_ant_sig"/>
    <property type="match status" value="1"/>
</dbReference>
<comment type="caution">
    <text evidence="4">The sequence shown here is derived from an EMBL/GenBank/DDBJ whole genome shotgun (WGS) entry which is preliminary data.</text>
</comment>
<dbReference type="InterPro" id="IPR002645">
    <property type="entry name" value="STAS_dom"/>
</dbReference>
<feature type="domain" description="STAS" evidence="3">
    <location>
        <begin position="6"/>
        <end position="115"/>
    </location>
</feature>
<dbReference type="Proteomes" id="UP001596972">
    <property type="component" value="Unassembled WGS sequence"/>
</dbReference>
<evidence type="ECO:0000313" key="5">
    <source>
        <dbReference type="Proteomes" id="UP001596972"/>
    </source>
</evidence>
<protein>
    <recommendedName>
        <fullName evidence="2">Anti-sigma factor antagonist</fullName>
    </recommendedName>
</protein>
<dbReference type="RefSeq" id="WP_378306831.1">
    <property type="nucleotide sequence ID" value="NZ_JBHTJA010000156.1"/>
</dbReference>
<evidence type="ECO:0000256" key="1">
    <source>
        <dbReference type="ARBA" id="ARBA00009013"/>
    </source>
</evidence>
<accession>A0ABW3EZ79</accession>
<organism evidence="4 5">
    <name type="scientific">Actinomadura sediminis</name>
    <dbReference type="NCBI Taxonomy" id="1038904"/>
    <lineage>
        <taxon>Bacteria</taxon>
        <taxon>Bacillati</taxon>
        <taxon>Actinomycetota</taxon>
        <taxon>Actinomycetes</taxon>
        <taxon>Streptosporangiales</taxon>
        <taxon>Thermomonosporaceae</taxon>
        <taxon>Actinomadura</taxon>
    </lineage>
</organism>
<dbReference type="Gene3D" id="3.30.750.24">
    <property type="entry name" value="STAS domain"/>
    <property type="match status" value="1"/>
</dbReference>
<comment type="similarity">
    <text evidence="1 2">Belongs to the anti-sigma-factor antagonist family.</text>
</comment>